<proteinExistence type="predicted"/>
<dbReference type="PROSITE" id="PS51186">
    <property type="entry name" value="GNAT"/>
    <property type="match status" value="1"/>
</dbReference>
<comment type="caution">
    <text evidence="3">The sequence shown here is derived from an EMBL/GenBank/DDBJ whole genome shotgun (WGS) entry which is preliminary data.</text>
</comment>
<keyword evidence="1" id="KW-0808">Transferase</keyword>
<dbReference type="PANTHER" id="PTHR13947">
    <property type="entry name" value="GNAT FAMILY N-ACETYLTRANSFERASE"/>
    <property type="match status" value="1"/>
</dbReference>
<dbReference type="EMBL" id="JBIMZQ010000054">
    <property type="protein sequence ID" value="KAL3658424.1"/>
    <property type="molecule type" value="Genomic_DNA"/>
</dbReference>
<evidence type="ECO:0000256" key="1">
    <source>
        <dbReference type="ARBA" id="ARBA00022679"/>
    </source>
</evidence>
<dbReference type="SUPFAM" id="SSF55729">
    <property type="entry name" value="Acyl-CoA N-acyltransferases (Nat)"/>
    <property type="match status" value="1"/>
</dbReference>
<gene>
    <name evidence="3" type="ORF">V7S43_016557</name>
</gene>
<dbReference type="GO" id="GO:0016740">
    <property type="term" value="F:transferase activity"/>
    <property type="evidence" value="ECO:0007669"/>
    <property type="project" value="UniProtKB-KW"/>
</dbReference>
<dbReference type="InterPro" id="IPR000182">
    <property type="entry name" value="GNAT_dom"/>
</dbReference>
<sequence>MATNLTIRQYCSADHGAVEQLYLNGMISYFYEGEDEASKKLWGQVRQASVKGDLADIEGVYLTRGGNYFVATADGNEEVIGMVGLQRHSGDVGELRRMSVKEGFRRSGVGRELLFHLENWARDHGFKRVELSTGLDMTRAVEFYKAHGYTLTHTTVFTSGMAHEEAHLAKNL</sequence>
<organism evidence="3 4">
    <name type="scientific">Phytophthora oleae</name>
    <dbReference type="NCBI Taxonomy" id="2107226"/>
    <lineage>
        <taxon>Eukaryota</taxon>
        <taxon>Sar</taxon>
        <taxon>Stramenopiles</taxon>
        <taxon>Oomycota</taxon>
        <taxon>Peronosporomycetes</taxon>
        <taxon>Peronosporales</taxon>
        <taxon>Peronosporaceae</taxon>
        <taxon>Phytophthora</taxon>
    </lineage>
</organism>
<dbReference type="Pfam" id="PF00583">
    <property type="entry name" value="Acetyltransf_1"/>
    <property type="match status" value="1"/>
</dbReference>
<dbReference type="InterPro" id="IPR016181">
    <property type="entry name" value="Acyl_CoA_acyltransferase"/>
</dbReference>
<accession>A0ABD3EW87</accession>
<dbReference type="PANTHER" id="PTHR13947:SF37">
    <property type="entry name" value="LD18367P"/>
    <property type="match status" value="1"/>
</dbReference>
<reference evidence="3 4" key="1">
    <citation type="submission" date="2024-09" db="EMBL/GenBank/DDBJ databases">
        <title>Genome sequencing and assembly of Phytophthora oleae, isolate VK10A, causative agent of rot of olive drupes.</title>
        <authorList>
            <person name="Conti Taguali S."/>
            <person name="Riolo M."/>
            <person name="La Spada F."/>
            <person name="Cacciola S.O."/>
            <person name="Dionisio G."/>
        </authorList>
    </citation>
    <scope>NUCLEOTIDE SEQUENCE [LARGE SCALE GENOMIC DNA]</scope>
    <source>
        <strain evidence="3 4">VK10A</strain>
    </source>
</reference>
<dbReference type="CDD" id="cd04301">
    <property type="entry name" value="NAT_SF"/>
    <property type="match status" value="1"/>
</dbReference>
<keyword evidence="4" id="KW-1185">Reference proteome</keyword>
<evidence type="ECO:0000259" key="2">
    <source>
        <dbReference type="PROSITE" id="PS51186"/>
    </source>
</evidence>
<evidence type="ECO:0000313" key="3">
    <source>
        <dbReference type="EMBL" id="KAL3658424.1"/>
    </source>
</evidence>
<protein>
    <recommendedName>
        <fullName evidence="2">N-acetyltransferase domain-containing protein</fullName>
    </recommendedName>
</protein>
<dbReference type="Proteomes" id="UP001632037">
    <property type="component" value="Unassembled WGS sequence"/>
</dbReference>
<dbReference type="InterPro" id="IPR050769">
    <property type="entry name" value="NAT_camello-type"/>
</dbReference>
<evidence type="ECO:0000313" key="4">
    <source>
        <dbReference type="Proteomes" id="UP001632037"/>
    </source>
</evidence>
<dbReference type="Gene3D" id="3.40.630.30">
    <property type="match status" value="1"/>
</dbReference>
<feature type="domain" description="N-acetyltransferase" evidence="2">
    <location>
        <begin position="29"/>
        <end position="172"/>
    </location>
</feature>
<dbReference type="AlphaFoldDB" id="A0ABD3EW87"/>
<name>A0ABD3EW87_9STRA</name>